<dbReference type="InterPro" id="IPR013783">
    <property type="entry name" value="Ig-like_fold"/>
</dbReference>
<comment type="catalytic activity">
    <reaction evidence="1">
        <text>Hydrolysis of terminal, non-reducing beta-D-glucosyl residues with release of beta-D-glucose.</text>
        <dbReference type="EC" id="3.2.1.21"/>
    </reaction>
</comment>
<dbReference type="EMBL" id="ML213627">
    <property type="protein sequence ID" value="TFK34863.1"/>
    <property type="molecule type" value="Genomic_DNA"/>
</dbReference>
<evidence type="ECO:0000256" key="3">
    <source>
        <dbReference type="ARBA" id="ARBA00005336"/>
    </source>
</evidence>
<dbReference type="InterPro" id="IPR050288">
    <property type="entry name" value="Cellulose_deg_GH3"/>
</dbReference>
<dbReference type="InterPro" id="IPR036881">
    <property type="entry name" value="Glyco_hydro_3_C_sf"/>
</dbReference>
<evidence type="ECO:0000256" key="7">
    <source>
        <dbReference type="ARBA" id="ARBA00023180"/>
    </source>
</evidence>
<evidence type="ECO:0000256" key="2">
    <source>
        <dbReference type="ARBA" id="ARBA00004987"/>
    </source>
</evidence>
<proteinExistence type="inferred from homology"/>
<dbReference type="SUPFAM" id="SSF51445">
    <property type="entry name" value="(Trans)glycosidases"/>
    <property type="match status" value="1"/>
</dbReference>
<evidence type="ECO:0000313" key="14">
    <source>
        <dbReference type="Proteomes" id="UP000308652"/>
    </source>
</evidence>
<dbReference type="PRINTS" id="PR00133">
    <property type="entry name" value="GLHYDRLASE3"/>
</dbReference>
<dbReference type="OrthoDB" id="416222at2759"/>
<dbReference type="STRING" id="68775.A0A5C3LRB9"/>
<evidence type="ECO:0000313" key="13">
    <source>
        <dbReference type="EMBL" id="TFK34863.1"/>
    </source>
</evidence>
<dbReference type="Pfam" id="PF14310">
    <property type="entry name" value="Fn3-like"/>
    <property type="match status" value="1"/>
</dbReference>
<keyword evidence="9" id="KW-0326">Glycosidase</keyword>
<dbReference type="InterPro" id="IPR026891">
    <property type="entry name" value="Fn3-like"/>
</dbReference>
<dbReference type="SUPFAM" id="SSF52279">
    <property type="entry name" value="Beta-D-glucan exohydrolase, C-terminal domain"/>
    <property type="match status" value="1"/>
</dbReference>
<evidence type="ECO:0000256" key="5">
    <source>
        <dbReference type="ARBA" id="ARBA00022801"/>
    </source>
</evidence>
<feature type="chain" id="PRO_5023098142" description="beta-glucosidase" evidence="11">
    <location>
        <begin position="19"/>
        <end position="734"/>
    </location>
</feature>
<dbReference type="SMART" id="SM01217">
    <property type="entry name" value="Fn3_like"/>
    <property type="match status" value="1"/>
</dbReference>
<name>A0A5C3LRB9_9AGAR</name>
<evidence type="ECO:0000256" key="9">
    <source>
        <dbReference type="ARBA" id="ARBA00023295"/>
    </source>
</evidence>
<sequence>MQLLSFVLAGLLISRSDAFTERSWDDAYTLANAAVAQLTLDEKLGIVRGDGQLNANRRCVGETTAVARLGIPSFCYQDGPAGLRLVRNVTGFPTGINAASTFSRRLMRARGQALGEEWRGKGAHVFLGPAVDIMRNPKAGRGWESFGPDPYLNGEGAYETVTGVQSVGVQACIKHLIANNQEHWRYGLSANIDDRTMHEIYWYPFLRSIEAGVTSVMCAYNRLNGTSSCHNAGLLGPNGLLQKNGFKGYVVSDWGATHDSASDNANAGLDMEQPGDYIVIGGGVFSGLKAAVNSGSVTTDRLNQMVARILASWYRLGQDSGYPPLSFDTQNKDSTGPKNLRLNIRSAEHTALVREIASASAVLLKNNRSTTDGTPSGTTTRGLPVAASRIKTIAVVGQDAKLPNLNCNDLNECNDGTMSVGWGSGSNSLEFIVPPITAITSFVGTSATVTQSLSNDLNAGATAAAGKDVAFVFVNAMSGELGFYDTVVGNQGDRNDLDLWYKGGSLVERVAAVNNNTIVIVHSVGPVYMPWSTHPNITGIIYAGAPGEQTGPSIVDVLYGSYNPSGRLPFSIADNEAAYGTTIVYDSLGFPSIDYTEKLLLDYRYMDSQNTVPRFEFGFGLSYTTFSYSALSISTSGSSQVITFTVANTGAFAGTEKPQLYLTYPTSAGEPKKVLRGFEEVPLAVGASSSVTITLSERDISIWDTPSQTYVRPAGTFTVHVGASIKDIRLTGTF</sequence>
<comment type="pathway">
    <text evidence="2">Glycan metabolism; cellulose degradation.</text>
</comment>
<feature type="domain" description="Fibronectin type III-like" evidence="12">
    <location>
        <begin position="656"/>
        <end position="725"/>
    </location>
</feature>
<dbReference type="InterPro" id="IPR002772">
    <property type="entry name" value="Glyco_hydro_3_C"/>
</dbReference>
<protein>
    <recommendedName>
        <fullName evidence="4">beta-glucosidase</fullName>
        <ecNumber evidence="4">3.2.1.21</ecNumber>
    </recommendedName>
</protein>
<accession>A0A5C3LRB9</accession>
<dbReference type="Gene3D" id="2.60.40.10">
    <property type="entry name" value="Immunoglobulins"/>
    <property type="match status" value="1"/>
</dbReference>
<keyword evidence="6" id="KW-0136">Cellulose degradation</keyword>
<dbReference type="GO" id="GO:0008422">
    <property type="term" value="F:beta-glucosidase activity"/>
    <property type="evidence" value="ECO:0007669"/>
    <property type="project" value="UniProtKB-EC"/>
</dbReference>
<dbReference type="Gene3D" id="3.20.20.300">
    <property type="entry name" value="Glycoside hydrolase, family 3, N-terminal domain"/>
    <property type="match status" value="1"/>
</dbReference>
<keyword evidence="8" id="KW-0119">Carbohydrate metabolism</keyword>
<evidence type="ECO:0000256" key="4">
    <source>
        <dbReference type="ARBA" id="ARBA00012744"/>
    </source>
</evidence>
<keyword evidence="7" id="KW-0325">Glycoprotein</keyword>
<keyword evidence="14" id="KW-1185">Reference proteome</keyword>
<dbReference type="Pfam" id="PF01915">
    <property type="entry name" value="Glyco_hydro_3_C"/>
    <property type="match status" value="1"/>
</dbReference>
<keyword evidence="10" id="KW-0624">Polysaccharide degradation</keyword>
<feature type="signal peptide" evidence="11">
    <location>
        <begin position="1"/>
        <end position="18"/>
    </location>
</feature>
<organism evidence="13 14">
    <name type="scientific">Crucibulum laeve</name>
    <dbReference type="NCBI Taxonomy" id="68775"/>
    <lineage>
        <taxon>Eukaryota</taxon>
        <taxon>Fungi</taxon>
        <taxon>Dikarya</taxon>
        <taxon>Basidiomycota</taxon>
        <taxon>Agaricomycotina</taxon>
        <taxon>Agaricomycetes</taxon>
        <taxon>Agaricomycetidae</taxon>
        <taxon>Agaricales</taxon>
        <taxon>Agaricineae</taxon>
        <taxon>Nidulariaceae</taxon>
        <taxon>Crucibulum</taxon>
    </lineage>
</organism>
<comment type="similarity">
    <text evidence="3">Belongs to the glycosyl hydrolase 3 family.</text>
</comment>
<evidence type="ECO:0000256" key="11">
    <source>
        <dbReference type="SAM" id="SignalP"/>
    </source>
</evidence>
<dbReference type="EC" id="3.2.1.21" evidence="4"/>
<dbReference type="FunFam" id="3.20.20.300:FF:000002">
    <property type="entry name" value="Probable beta-glucosidase"/>
    <property type="match status" value="1"/>
</dbReference>
<dbReference type="Gene3D" id="3.40.50.1700">
    <property type="entry name" value="Glycoside hydrolase family 3 C-terminal domain"/>
    <property type="match status" value="1"/>
</dbReference>
<keyword evidence="11" id="KW-0732">Signal</keyword>
<dbReference type="Proteomes" id="UP000308652">
    <property type="component" value="Unassembled WGS sequence"/>
</dbReference>
<evidence type="ECO:0000256" key="1">
    <source>
        <dbReference type="ARBA" id="ARBA00000448"/>
    </source>
</evidence>
<dbReference type="AlphaFoldDB" id="A0A5C3LRB9"/>
<keyword evidence="5 13" id="KW-0378">Hydrolase</keyword>
<evidence type="ECO:0000256" key="6">
    <source>
        <dbReference type="ARBA" id="ARBA00023001"/>
    </source>
</evidence>
<evidence type="ECO:0000256" key="10">
    <source>
        <dbReference type="ARBA" id="ARBA00023326"/>
    </source>
</evidence>
<dbReference type="InterPro" id="IPR017853">
    <property type="entry name" value="GH"/>
</dbReference>
<evidence type="ECO:0000256" key="8">
    <source>
        <dbReference type="ARBA" id="ARBA00023277"/>
    </source>
</evidence>
<gene>
    <name evidence="13" type="ORF">BDQ12DRAFT_688970</name>
</gene>
<dbReference type="Pfam" id="PF00933">
    <property type="entry name" value="Glyco_hydro_3"/>
    <property type="match status" value="1"/>
</dbReference>
<dbReference type="PANTHER" id="PTHR42715:SF2">
    <property type="entry name" value="BETA-GLUCOSIDASE F-RELATED"/>
    <property type="match status" value="1"/>
</dbReference>
<dbReference type="InterPro" id="IPR036962">
    <property type="entry name" value="Glyco_hydro_3_N_sf"/>
</dbReference>
<reference evidence="13 14" key="1">
    <citation type="journal article" date="2019" name="Nat. Ecol. Evol.">
        <title>Megaphylogeny resolves global patterns of mushroom evolution.</title>
        <authorList>
            <person name="Varga T."/>
            <person name="Krizsan K."/>
            <person name="Foldi C."/>
            <person name="Dima B."/>
            <person name="Sanchez-Garcia M."/>
            <person name="Sanchez-Ramirez S."/>
            <person name="Szollosi G.J."/>
            <person name="Szarkandi J.G."/>
            <person name="Papp V."/>
            <person name="Albert L."/>
            <person name="Andreopoulos W."/>
            <person name="Angelini C."/>
            <person name="Antonin V."/>
            <person name="Barry K.W."/>
            <person name="Bougher N.L."/>
            <person name="Buchanan P."/>
            <person name="Buyck B."/>
            <person name="Bense V."/>
            <person name="Catcheside P."/>
            <person name="Chovatia M."/>
            <person name="Cooper J."/>
            <person name="Damon W."/>
            <person name="Desjardin D."/>
            <person name="Finy P."/>
            <person name="Geml J."/>
            <person name="Haridas S."/>
            <person name="Hughes K."/>
            <person name="Justo A."/>
            <person name="Karasinski D."/>
            <person name="Kautmanova I."/>
            <person name="Kiss B."/>
            <person name="Kocsube S."/>
            <person name="Kotiranta H."/>
            <person name="LaButti K.M."/>
            <person name="Lechner B.E."/>
            <person name="Liimatainen K."/>
            <person name="Lipzen A."/>
            <person name="Lukacs Z."/>
            <person name="Mihaltcheva S."/>
            <person name="Morgado L.N."/>
            <person name="Niskanen T."/>
            <person name="Noordeloos M.E."/>
            <person name="Ohm R.A."/>
            <person name="Ortiz-Santana B."/>
            <person name="Ovrebo C."/>
            <person name="Racz N."/>
            <person name="Riley R."/>
            <person name="Savchenko A."/>
            <person name="Shiryaev A."/>
            <person name="Soop K."/>
            <person name="Spirin V."/>
            <person name="Szebenyi C."/>
            <person name="Tomsovsky M."/>
            <person name="Tulloss R.E."/>
            <person name="Uehling J."/>
            <person name="Grigoriev I.V."/>
            <person name="Vagvolgyi C."/>
            <person name="Papp T."/>
            <person name="Martin F.M."/>
            <person name="Miettinen O."/>
            <person name="Hibbett D.S."/>
            <person name="Nagy L.G."/>
        </authorList>
    </citation>
    <scope>NUCLEOTIDE SEQUENCE [LARGE SCALE GENOMIC DNA]</scope>
    <source>
        <strain evidence="13 14">CBS 166.37</strain>
    </source>
</reference>
<dbReference type="InterPro" id="IPR001764">
    <property type="entry name" value="Glyco_hydro_3_N"/>
</dbReference>
<dbReference type="PANTHER" id="PTHR42715">
    <property type="entry name" value="BETA-GLUCOSIDASE"/>
    <property type="match status" value="1"/>
</dbReference>
<dbReference type="GO" id="GO:0030245">
    <property type="term" value="P:cellulose catabolic process"/>
    <property type="evidence" value="ECO:0007669"/>
    <property type="project" value="UniProtKB-KW"/>
</dbReference>
<evidence type="ECO:0000259" key="12">
    <source>
        <dbReference type="SMART" id="SM01217"/>
    </source>
</evidence>